<accession>E4WYF6</accession>
<keyword evidence="4" id="KW-0808">Transferase</keyword>
<evidence type="ECO:0000256" key="3">
    <source>
        <dbReference type="ARBA" id="ARBA00022676"/>
    </source>
</evidence>
<keyword evidence="3 10" id="KW-0328">Glycosyltransferase</keyword>
<dbReference type="InterPro" id="IPR002659">
    <property type="entry name" value="Glyco_trans_31"/>
</dbReference>
<dbReference type="GO" id="GO:0000139">
    <property type="term" value="C:Golgi membrane"/>
    <property type="evidence" value="ECO:0007669"/>
    <property type="project" value="UniProtKB-SubCell"/>
</dbReference>
<name>E4WYF6_OIKDI</name>
<dbReference type="OrthoDB" id="6355886at2759"/>
<feature type="transmembrane region" description="Helical" evidence="10">
    <location>
        <begin position="18"/>
        <end position="36"/>
    </location>
</feature>
<dbReference type="PANTHER" id="PTHR11214:SF3">
    <property type="entry name" value="BETA-1,3-GALACTOSYLTRANSFERASE 6"/>
    <property type="match status" value="1"/>
</dbReference>
<keyword evidence="9 10" id="KW-0472">Membrane</keyword>
<dbReference type="Gene3D" id="3.90.550.50">
    <property type="match status" value="1"/>
</dbReference>
<evidence type="ECO:0000256" key="10">
    <source>
        <dbReference type="RuleBase" id="RU363063"/>
    </source>
</evidence>
<keyword evidence="5 10" id="KW-0812">Transmembrane</keyword>
<evidence type="ECO:0000256" key="8">
    <source>
        <dbReference type="ARBA" id="ARBA00023034"/>
    </source>
</evidence>
<organism evidence="11 12">
    <name type="scientific">Oikopleura dioica</name>
    <name type="common">Tunicate</name>
    <dbReference type="NCBI Taxonomy" id="34765"/>
    <lineage>
        <taxon>Eukaryota</taxon>
        <taxon>Metazoa</taxon>
        <taxon>Chordata</taxon>
        <taxon>Tunicata</taxon>
        <taxon>Appendicularia</taxon>
        <taxon>Copelata</taxon>
        <taxon>Oikopleuridae</taxon>
        <taxon>Oikopleura</taxon>
    </lineage>
</organism>
<evidence type="ECO:0000256" key="4">
    <source>
        <dbReference type="ARBA" id="ARBA00022679"/>
    </source>
</evidence>
<evidence type="ECO:0000313" key="12">
    <source>
        <dbReference type="Proteomes" id="UP000001307"/>
    </source>
</evidence>
<keyword evidence="8 10" id="KW-0333">Golgi apparatus</keyword>
<dbReference type="InParanoid" id="E4WYF6"/>
<keyword evidence="12" id="KW-1185">Reference proteome</keyword>
<evidence type="ECO:0000256" key="5">
    <source>
        <dbReference type="ARBA" id="ARBA00022692"/>
    </source>
</evidence>
<evidence type="ECO:0000256" key="9">
    <source>
        <dbReference type="ARBA" id="ARBA00023136"/>
    </source>
</evidence>
<comment type="subcellular location">
    <subcellularLocation>
        <location evidence="1 10">Golgi apparatus membrane</location>
        <topology evidence="1 10">Single-pass type II membrane protein</topology>
    </subcellularLocation>
</comment>
<gene>
    <name evidence="11" type="ORF">GSOID_T00013490001</name>
</gene>
<protein>
    <recommendedName>
        <fullName evidence="10">Hexosyltransferase</fullName>
        <ecNumber evidence="10">2.4.1.-</ecNumber>
    </recommendedName>
</protein>
<dbReference type="GO" id="GO:0006493">
    <property type="term" value="P:protein O-linked glycosylation"/>
    <property type="evidence" value="ECO:0007669"/>
    <property type="project" value="TreeGrafter"/>
</dbReference>
<evidence type="ECO:0000256" key="1">
    <source>
        <dbReference type="ARBA" id="ARBA00004323"/>
    </source>
</evidence>
<evidence type="ECO:0000256" key="6">
    <source>
        <dbReference type="ARBA" id="ARBA00022968"/>
    </source>
</evidence>
<sequence>MIQKKSHSMTFGRRRKEIFLKIIIFAFSLALYFFFFTKKTVRVAVLICVPASDAALEHDHKIYLAKFYEKHVGLSAQYFSVSKEALCHGLEARKRVQSARGCSDIIILQKVREFLEYEVLFKEDFDFSCFGDGLLDSFHDGQNEIKFCPSSFAARAELIPESFEGLDLHQPLGKLLTGTTRVLSAATIEFSAADYLNVRVSDDYQAAFAEMIPKKFLKPWNKNEFRPTELDENFEVELSGGATLEYLFLITTSRENFKLRAFQRKTHYELGLDNSRIVFVVGEGINREDQMITKRIDDEKLLFQDIHEGNFIDAYENLPAKTLFRYEIAKKKPSKWTIFQDDDVFINRNSLENALYHRKSNSEEIICLNTLIRNGRPHRVGKNSVSRDQWPVGFLYPTFCSGPAYAVGIQASQKILSAAKLNSKMIDEFPLEDVLFTGLLREATGINEDNVKIVEDIASHFQREKHTKLTQRLLLALRRKDKSTTIKEACDLTGYIG</sequence>
<evidence type="ECO:0000256" key="2">
    <source>
        <dbReference type="ARBA" id="ARBA00008661"/>
    </source>
</evidence>
<dbReference type="Proteomes" id="UP000001307">
    <property type="component" value="Unassembled WGS sequence"/>
</dbReference>
<dbReference type="GO" id="GO:0016758">
    <property type="term" value="F:hexosyltransferase activity"/>
    <property type="evidence" value="ECO:0007669"/>
    <property type="project" value="InterPro"/>
</dbReference>
<reference evidence="11 12" key="1">
    <citation type="journal article" date="2010" name="Science">
        <title>Plasticity of animal genome architecture unmasked by rapid evolution of a pelagic tunicate.</title>
        <authorList>
            <person name="Denoeud F."/>
            <person name="Henriet S."/>
            <person name="Mungpakdee S."/>
            <person name="Aury J.M."/>
            <person name="Da Silva C."/>
            <person name="Brinkmann H."/>
            <person name="Mikhaleva J."/>
            <person name="Olsen L.C."/>
            <person name="Jubin C."/>
            <person name="Canestro C."/>
            <person name="Bouquet J.M."/>
            <person name="Danks G."/>
            <person name="Poulain J."/>
            <person name="Campsteijn C."/>
            <person name="Adamski M."/>
            <person name="Cross I."/>
            <person name="Yadetie F."/>
            <person name="Muffato M."/>
            <person name="Louis A."/>
            <person name="Butcher S."/>
            <person name="Tsagkogeorga G."/>
            <person name="Konrad A."/>
            <person name="Singh S."/>
            <person name="Jensen M.F."/>
            <person name="Cong E.H."/>
            <person name="Eikeseth-Otteraa H."/>
            <person name="Noel B."/>
            <person name="Anthouard V."/>
            <person name="Porcel B.M."/>
            <person name="Kachouri-Lafond R."/>
            <person name="Nishino A."/>
            <person name="Ugolini M."/>
            <person name="Chourrout P."/>
            <person name="Nishida H."/>
            <person name="Aasland R."/>
            <person name="Huzurbazar S."/>
            <person name="Westhof E."/>
            <person name="Delsuc F."/>
            <person name="Lehrach H."/>
            <person name="Reinhardt R."/>
            <person name="Weissenbach J."/>
            <person name="Roy S.W."/>
            <person name="Artiguenave F."/>
            <person name="Postlethwait J.H."/>
            <person name="Manak J.R."/>
            <person name="Thompson E.M."/>
            <person name="Jaillon O."/>
            <person name="Du Pasquier L."/>
            <person name="Boudinot P."/>
            <person name="Liberles D.A."/>
            <person name="Volff J.N."/>
            <person name="Philippe H."/>
            <person name="Lenhard B."/>
            <person name="Roest Crollius H."/>
            <person name="Wincker P."/>
            <person name="Chourrout D."/>
        </authorList>
    </citation>
    <scope>NUCLEOTIDE SEQUENCE [LARGE SCALE GENOMIC DNA]</scope>
</reference>
<dbReference type="PANTHER" id="PTHR11214">
    <property type="entry name" value="BETA-1,3-N-ACETYLGLUCOSAMINYLTRANSFERASE"/>
    <property type="match status" value="1"/>
</dbReference>
<comment type="similarity">
    <text evidence="2 10">Belongs to the glycosyltransferase 31 family.</text>
</comment>
<keyword evidence="6 10" id="KW-0735">Signal-anchor</keyword>
<dbReference type="EMBL" id="FN653019">
    <property type="protein sequence ID" value="CBY22720.1"/>
    <property type="molecule type" value="Genomic_DNA"/>
</dbReference>
<evidence type="ECO:0000256" key="7">
    <source>
        <dbReference type="ARBA" id="ARBA00022989"/>
    </source>
</evidence>
<dbReference type="Pfam" id="PF01762">
    <property type="entry name" value="Galactosyl_T"/>
    <property type="match status" value="1"/>
</dbReference>
<dbReference type="EC" id="2.4.1.-" evidence="10"/>
<proteinExistence type="inferred from homology"/>
<evidence type="ECO:0000313" key="11">
    <source>
        <dbReference type="EMBL" id="CBY22720.1"/>
    </source>
</evidence>
<dbReference type="AlphaFoldDB" id="E4WYF6"/>
<keyword evidence="7 10" id="KW-1133">Transmembrane helix</keyword>